<proteinExistence type="predicted"/>
<sequence length="95" mass="10727">MMAFKPAIPPIKRYKYPFKQDNSGVGLGHTLDAEFSYFLSTDLSEYKDGEWIAIYNKKIISHGEKLKKVVEATKKSGVPLTKVLLSKVKKTASYL</sequence>
<feature type="domain" description="DUF5678" evidence="1">
    <location>
        <begin position="44"/>
        <end position="80"/>
    </location>
</feature>
<reference evidence="2" key="2">
    <citation type="submission" date="2021-05" db="EMBL/GenBank/DDBJ databases">
        <title>Protein family content uncovers lineage relationships and bacterial pathway maintenance mechanisms in DPANN archaea.</title>
        <authorList>
            <person name="Castelle C.J."/>
            <person name="Meheust R."/>
            <person name="Jaffe A.L."/>
            <person name="Seitz K."/>
            <person name="Gong X."/>
            <person name="Baker B.J."/>
            <person name="Banfield J.F."/>
        </authorList>
    </citation>
    <scope>NUCLEOTIDE SEQUENCE</scope>
    <source>
        <strain evidence="2">RIFCSPLOWO2_01_FULL_58_19</strain>
    </source>
</reference>
<organism evidence="2 3">
    <name type="scientific">Candidatus Iainarchaeum sp</name>
    <dbReference type="NCBI Taxonomy" id="3101447"/>
    <lineage>
        <taxon>Archaea</taxon>
        <taxon>Candidatus Iainarchaeota</taxon>
        <taxon>Candidatus Iainarchaeia</taxon>
        <taxon>Candidatus Iainarchaeales</taxon>
        <taxon>Candidatus Iainarchaeaceae</taxon>
        <taxon>Candidatus Iainarchaeum</taxon>
    </lineage>
</organism>
<evidence type="ECO:0000313" key="2">
    <source>
        <dbReference type="EMBL" id="MBS3063719.1"/>
    </source>
</evidence>
<dbReference type="InterPro" id="IPR043734">
    <property type="entry name" value="DUF5678"/>
</dbReference>
<dbReference type="Proteomes" id="UP000678237">
    <property type="component" value="Unassembled WGS sequence"/>
</dbReference>
<evidence type="ECO:0000259" key="1">
    <source>
        <dbReference type="Pfam" id="PF18929"/>
    </source>
</evidence>
<name>A0A8T4LDJ9_9ARCH</name>
<dbReference type="EMBL" id="JAGVWE010000007">
    <property type="protein sequence ID" value="MBS3063719.1"/>
    <property type="molecule type" value="Genomic_DNA"/>
</dbReference>
<dbReference type="AlphaFoldDB" id="A0A8T4LDJ9"/>
<reference evidence="2" key="1">
    <citation type="submission" date="2021-03" db="EMBL/GenBank/DDBJ databases">
        <authorList>
            <person name="Jaffe A."/>
        </authorList>
    </citation>
    <scope>NUCLEOTIDE SEQUENCE</scope>
    <source>
        <strain evidence="2">RIFCSPLOWO2_01_FULL_58_19</strain>
    </source>
</reference>
<accession>A0A8T4LDJ9</accession>
<dbReference type="Pfam" id="PF18929">
    <property type="entry name" value="DUF5678"/>
    <property type="match status" value="1"/>
</dbReference>
<evidence type="ECO:0000313" key="3">
    <source>
        <dbReference type="Proteomes" id="UP000678237"/>
    </source>
</evidence>
<gene>
    <name evidence="2" type="ORF">J4203_07695</name>
</gene>
<comment type="caution">
    <text evidence="2">The sequence shown here is derived from an EMBL/GenBank/DDBJ whole genome shotgun (WGS) entry which is preliminary data.</text>
</comment>
<protein>
    <recommendedName>
        <fullName evidence="1">DUF5678 domain-containing protein</fullName>
    </recommendedName>
</protein>